<dbReference type="PANTHER" id="PTHR12526">
    <property type="entry name" value="GLYCOSYLTRANSFERASE"/>
    <property type="match status" value="1"/>
</dbReference>
<comment type="caution">
    <text evidence="5">The sequence shown here is derived from an EMBL/GenBank/DDBJ whole genome shotgun (WGS) entry which is preliminary data.</text>
</comment>
<dbReference type="Pfam" id="PF13439">
    <property type="entry name" value="Glyco_transf_4"/>
    <property type="match status" value="1"/>
</dbReference>
<evidence type="ECO:0000256" key="1">
    <source>
        <dbReference type="ARBA" id="ARBA00022676"/>
    </source>
</evidence>
<dbReference type="Proteomes" id="UP000581087">
    <property type="component" value="Unassembled WGS sequence"/>
</dbReference>
<evidence type="ECO:0000256" key="2">
    <source>
        <dbReference type="ARBA" id="ARBA00022679"/>
    </source>
</evidence>
<dbReference type="SUPFAM" id="SSF53756">
    <property type="entry name" value="UDP-Glycosyltransferase/glycogen phosphorylase"/>
    <property type="match status" value="1"/>
</dbReference>
<dbReference type="Gene3D" id="3.40.50.2000">
    <property type="entry name" value="Glycogen Phosphorylase B"/>
    <property type="match status" value="2"/>
</dbReference>
<name>A0A852SJW2_9MICO</name>
<evidence type="ECO:0000259" key="4">
    <source>
        <dbReference type="Pfam" id="PF13439"/>
    </source>
</evidence>
<sequence>MSDVAARFRRARKPRILAVHPGAELYGSDRVLLESVAGFVADDMDVTVVLPADGPLVVALRDAGARVEIAPTLVLRKSLVSLRGIPALIGQSVLGAVHAWRAISRFRPDAIYVSTVTIPLWPVIARLRRTRVMSHVHEAESSASATVLRLLYLPHRAAHAVVVNSEFSRGVIASVDPDLGERSVVVYNGVAGPAAPSAARESLTGDIRLAYLGRLSPRKGPDLVVDAVIALRGDGLPVRADLIGAVFSGYEWFEDDLRETIAAHGLRDTVALTGFHSDVWPFLDAADIIVIPSRSDEPFGNTAVEGVLARRPVIVSDTSGLREAAAGFDSAVTVPADDAAAIAAAVRRIADEWPAMRDAAERSAEDAATRLSPERYRRELVGRMNALLAPRG</sequence>
<feature type="domain" description="Glycosyl transferase family 1" evidence="3">
    <location>
        <begin position="204"/>
        <end position="363"/>
    </location>
</feature>
<dbReference type="InterPro" id="IPR001296">
    <property type="entry name" value="Glyco_trans_1"/>
</dbReference>
<accession>A0A852SJW2</accession>
<protein>
    <submittedName>
        <fullName evidence="5">Glycosyltransferase involved in cell wall biosynthesis</fullName>
    </submittedName>
</protein>
<reference evidence="5 6" key="1">
    <citation type="submission" date="2020-07" db="EMBL/GenBank/DDBJ databases">
        <title>Sequencing the genomes of 1000 actinobacteria strains.</title>
        <authorList>
            <person name="Klenk H.-P."/>
        </authorList>
    </citation>
    <scope>NUCLEOTIDE SEQUENCE [LARGE SCALE GENOMIC DNA]</scope>
    <source>
        <strain evidence="5 6">DSM 23870</strain>
    </source>
</reference>
<dbReference type="RefSeq" id="WP_241830903.1">
    <property type="nucleotide sequence ID" value="NZ_JACCBI010000001.1"/>
</dbReference>
<evidence type="ECO:0000259" key="3">
    <source>
        <dbReference type="Pfam" id="PF00534"/>
    </source>
</evidence>
<dbReference type="AlphaFoldDB" id="A0A852SJW2"/>
<organism evidence="5 6">
    <name type="scientific">Agromyces atrinae</name>
    <dbReference type="NCBI Taxonomy" id="592376"/>
    <lineage>
        <taxon>Bacteria</taxon>
        <taxon>Bacillati</taxon>
        <taxon>Actinomycetota</taxon>
        <taxon>Actinomycetes</taxon>
        <taxon>Micrococcales</taxon>
        <taxon>Microbacteriaceae</taxon>
        <taxon>Agromyces</taxon>
    </lineage>
</organism>
<gene>
    <name evidence="5" type="ORF">BJ972_002930</name>
</gene>
<dbReference type="PANTHER" id="PTHR12526:SF638">
    <property type="entry name" value="SPORE COAT PROTEIN SA"/>
    <property type="match status" value="1"/>
</dbReference>
<dbReference type="GO" id="GO:0016757">
    <property type="term" value="F:glycosyltransferase activity"/>
    <property type="evidence" value="ECO:0007669"/>
    <property type="project" value="UniProtKB-KW"/>
</dbReference>
<evidence type="ECO:0000313" key="5">
    <source>
        <dbReference type="EMBL" id="NYD68411.1"/>
    </source>
</evidence>
<proteinExistence type="predicted"/>
<evidence type="ECO:0000313" key="6">
    <source>
        <dbReference type="Proteomes" id="UP000581087"/>
    </source>
</evidence>
<dbReference type="Pfam" id="PF00534">
    <property type="entry name" value="Glycos_transf_1"/>
    <property type="match status" value="1"/>
</dbReference>
<keyword evidence="2 5" id="KW-0808">Transferase</keyword>
<dbReference type="InterPro" id="IPR028098">
    <property type="entry name" value="Glyco_trans_4-like_N"/>
</dbReference>
<feature type="domain" description="Glycosyltransferase subfamily 4-like N-terminal" evidence="4">
    <location>
        <begin position="27"/>
        <end position="190"/>
    </location>
</feature>
<keyword evidence="1" id="KW-0328">Glycosyltransferase</keyword>
<dbReference type="EMBL" id="JACCBI010000001">
    <property type="protein sequence ID" value="NYD68411.1"/>
    <property type="molecule type" value="Genomic_DNA"/>
</dbReference>